<dbReference type="RefSeq" id="YP_008873144.1">
    <property type="nucleotide sequence ID" value="NC_023005.1"/>
</dbReference>
<sequence length="67" mass="7495">MAKVYRDRLGNELKVGQTVAYPDSTSLLGVDTIKSIGPKQVTLAEHSWGGFTRRHHYQVIVIKEVAQ</sequence>
<evidence type="ECO:0000313" key="2">
    <source>
        <dbReference type="Proteomes" id="UP000203191"/>
    </source>
</evidence>
<accession>V5YTT3</accession>
<keyword evidence="2" id="KW-1185">Reference proteome</keyword>
<name>V5YTT3_9CAUD</name>
<reference evidence="1 2" key="1">
    <citation type="journal article" date="2015" name="J Appl Environ Microbiol">
        <title>Complete Genome Sequence Analysis of Two Pseudomonas plecoglossicida Phages, Potential Therapeutic Agents.</title>
        <authorList>
            <person name="Kawato Y."/>
            <person name="Yasuike M."/>
            <person name="Nakamura Y."/>
            <person name="Shigenobu Y."/>
            <person name="Fujiwara A."/>
            <person name="Sano M."/>
            <person name="Nakai T."/>
        </authorList>
    </citation>
    <scope>NUCLEOTIDE SEQUENCE [LARGE SCALE GENOMIC DNA]</scope>
</reference>
<proteinExistence type="predicted"/>
<dbReference type="KEGG" id="vg:17825009"/>
<evidence type="ECO:0000313" key="1">
    <source>
        <dbReference type="EMBL" id="BAO20684.1"/>
    </source>
</evidence>
<protein>
    <submittedName>
        <fullName evidence="1">Uncharacterized protein</fullName>
    </submittedName>
</protein>
<dbReference type="GeneID" id="17825009"/>
<dbReference type="Pfam" id="PF23835">
    <property type="entry name" value="DUF7205"/>
    <property type="match status" value="1"/>
</dbReference>
<organism evidence="1 2">
    <name type="scientific">Pseudomonas phage PPpW-4</name>
    <dbReference type="NCBI Taxonomy" id="1279083"/>
    <lineage>
        <taxon>Viruses</taxon>
        <taxon>Duplodnaviria</taxon>
        <taxon>Heunggongvirae</taxon>
        <taxon>Uroviricota</taxon>
        <taxon>Caudoviricetes</taxon>
        <taxon>Autographivirales</taxon>
        <taxon>Autotranscriptaviridae</taxon>
        <taxon>Studiervirinae</taxon>
        <taxon>Phutvirus</taxon>
        <taxon>Phutvirus PPpW4</taxon>
    </lineage>
</organism>
<dbReference type="Proteomes" id="UP000203191">
    <property type="component" value="Segment"/>
</dbReference>
<dbReference type="InterPro" id="IPR055629">
    <property type="entry name" value="DUF7205"/>
</dbReference>
<dbReference type="EMBL" id="AB775549">
    <property type="protein sequence ID" value="BAO20684.1"/>
    <property type="molecule type" value="Genomic_DNA"/>
</dbReference>